<dbReference type="Pfam" id="PF03133">
    <property type="entry name" value="TTL"/>
    <property type="match status" value="1"/>
</dbReference>
<feature type="domain" description="Histone deacetylase" evidence="2">
    <location>
        <begin position="47"/>
        <end position="348"/>
    </location>
</feature>
<name>A0AA36JJ22_9DINO</name>
<comment type="caution">
    <text evidence="3">The sequence shown here is derived from an EMBL/GenBank/DDBJ whole genome shotgun (WGS) entry which is preliminary data.</text>
</comment>
<proteinExistence type="predicted"/>
<dbReference type="Proteomes" id="UP001178507">
    <property type="component" value="Unassembled WGS sequence"/>
</dbReference>
<dbReference type="InterPro" id="IPR036383">
    <property type="entry name" value="TSP1_rpt_sf"/>
</dbReference>
<evidence type="ECO:0000313" key="4">
    <source>
        <dbReference type="Proteomes" id="UP001178507"/>
    </source>
</evidence>
<dbReference type="PRINTS" id="PR01270">
    <property type="entry name" value="HDASUPER"/>
</dbReference>
<dbReference type="InterPro" id="IPR037138">
    <property type="entry name" value="His_deacetylse_dom_sf"/>
</dbReference>
<dbReference type="SUPFAM" id="SSF82895">
    <property type="entry name" value="TSP-1 type 1 repeat"/>
    <property type="match status" value="2"/>
</dbReference>
<accession>A0AA36JJ22</accession>
<keyword evidence="4" id="KW-1185">Reference proteome</keyword>
<dbReference type="SUPFAM" id="SSF56059">
    <property type="entry name" value="Glutathione synthetase ATP-binding domain-like"/>
    <property type="match status" value="1"/>
</dbReference>
<dbReference type="PANTHER" id="PTHR10625">
    <property type="entry name" value="HISTONE DEACETYLASE HDAC1-RELATED"/>
    <property type="match status" value="1"/>
</dbReference>
<dbReference type="InterPro" id="IPR000884">
    <property type="entry name" value="TSP1_rpt"/>
</dbReference>
<dbReference type="GO" id="GO:0000118">
    <property type="term" value="C:histone deacetylase complex"/>
    <property type="evidence" value="ECO:0007669"/>
    <property type="project" value="TreeGrafter"/>
</dbReference>
<dbReference type="PROSITE" id="PS50092">
    <property type="entry name" value="TSP1"/>
    <property type="match status" value="3"/>
</dbReference>
<dbReference type="Gene3D" id="2.20.100.10">
    <property type="entry name" value="Thrombospondin type-1 (TSP1) repeat"/>
    <property type="match status" value="2"/>
</dbReference>
<sequence length="1145" mass="127186">MSASAFSPPVPPGSSPLRDAPGARRARPRFAVACVEEGERHAAPAGHPECTERLRACVAGLTMAGLWPHLRRLERRRASDAELRLAHSAGHLARLKAAVAKARRTRLVWLPRGTGPQAEEEGDTFVTGTSLEAARFAVGGLLALVDAALCGKCLRGMAFCRPPGHHAGAEGSEGFCLVNNVAVAARYALAKYPKEVRRVMVLDWDVHHGQGTQEIFWRDGHVLTVSCHAHAERFYPQSGRPEEIGEDAGRGYNVNVALPAGYTDACLQHAFAEVVLPALRSFAPDLVLVSCGFDHLAGDPLGVGQCSAEGLARLAAEVARCAPRLALALEGGYDFPLLAEGVGCLVRALAERPPRPLSAKPPPCAAPLPASAAAVRATRRAHAGLPLRLAEPRVYCCEKAKLGCLEIDFNRSDPVRECNGYQTEMSECSAADCEGCVPQNCVWGDWSAWVAKEDCTGLCTRSRSVAVENNECGDPCEGTQVDSKSGPECLTAACAAARESKDCEWAPWSEWSACDTLLAQSFREREVNSQSVLGGASCTGSFKETHPCGTSEDQERDCAVSEWGEWTACSVSCGGGSQASLRRFSQRAGVRGSPCIDDLRKTKSCAEEKCPGRGRQAFSCRKIRAMAENLEGSFLANKEWQYSMEERSGWLPANAQDASDASDEMVDSHPWTRRAVEKNPRFPGYVPPEALFCWTEPDFASYVNSGGFVKPKMRCQYYISPENPQSIVDLLEPTLSELNWSCTVDSHTGREDTLAQVTDYMGMPVPTLKKQEDGSLEVVKPREDVAPIFIWESSRSMINHGPTLKFHGLVNRLSGVHMFTKVGMLELIRERCIERDIPINFPPPWYPLTFVLPDDLEQWKRHAESHPHKKWIYKPNGEAMGRGIILVGKISDVDSRERPFRTRCKNVEVFDPKEPPLKERDFGNYGVIQEYMVNPLLLENRKFAVRVYMLVARTKPLLVFHYNFGYIKRCGEFYDENKFNREDLFRHITNQEFQKKQDDFTTSAAAELMSIEHLDRYLQENYGIPAFRLNFWQQVKSICMEVCLGMKEGIAEKGKLGQFEVFGMDVIVDADQRVYMLEANRDPSWVMDTQVKKAIIPDMVREMMEIVLWAHSDEGKNKEAMLHSPMRGFEVLIDEAFDFQAVDVE</sequence>
<dbReference type="Pfam" id="PF00090">
    <property type="entry name" value="TSP_1"/>
    <property type="match status" value="2"/>
</dbReference>
<dbReference type="GO" id="GO:0004407">
    <property type="term" value="F:histone deacetylase activity"/>
    <property type="evidence" value="ECO:0007669"/>
    <property type="project" value="TreeGrafter"/>
</dbReference>
<feature type="region of interest" description="Disordered" evidence="1">
    <location>
        <begin position="1"/>
        <end position="24"/>
    </location>
</feature>
<reference evidence="3" key="1">
    <citation type="submission" date="2023-08" db="EMBL/GenBank/DDBJ databases">
        <authorList>
            <person name="Chen Y."/>
            <person name="Shah S."/>
            <person name="Dougan E. K."/>
            <person name="Thang M."/>
            <person name="Chan C."/>
        </authorList>
    </citation>
    <scope>NUCLEOTIDE SEQUENCE</scope>
</reference>
<dbReference type="InterPro" id="IPR023801">
    <property type="entry name" value="His_deacetylse_dom"/>
</dbReference>
<dbReference type="AlphaFoldDB" id="A0AA36JJ22"/>
<evidence type="ECO:0000256" key="1">
    <source>
        <dbReference type="SAM" id="MobiDB-lite"/>
    </source>
</evidence>
<dbReference type="Gene3D" id="3.30.470.20">
    <property type="entry name" value="ATP-grasp fold, B domain"/>
    <property type="match status" value="1"/>
</dbReference>
<evidence type="ECO:0000259" key="2">
    <source>
        <dbReference type="Pfam" id="PF00850"/>
    </source>
</evidence>
<evidence type="ECO:0000313" key="3">
    <source>
        <dbReference type="EMBL" id="CAJ1406589.1"/>
    </source>
</evidence>
<dbReference type="SUPFAM" id="SSF52768">
    <property type="entry name" value="Arginase/deacetylase"/>
    <property type="match status" value="1"/>
</dbReference>
<dbReference type="InterPro" id="IPR000286">
    <property type="entry name" value="HDACs"/>
</dbReference>
<dbReference type="PANTHER" id="PTHR10625:SF11">
    <property type="entry name" value="HISTONE DEACETYLASE 14, CHLOROPLASTIC"/>
    <property type="match status" value="1"/>
</dbReference>
<protein>
    <recommendedName>
        <fullName evidence="2">Histone deacetylase domain-containing protein</fullName>
    </recommendedName>
</protein>
<dbReference type="InterPro" id="IPR004344">
    <property type="entry name" value="TTL/TTLL_fam"/>
</dbReference>
<dbReference type="GO" id="GO:0040029">
    <property type="term" value="P:epigenetic regulation of gene expression"/>
    <property type="evidence" value="ECO:0007669"/>
    <property type="project" value="TreeGrafter"/>
</dbReference>
<dbReference type="CDD" id="cd09992">
    <property type="entry name" value="HDAC_classII"/>
    <property type="match status" value="1"/>
</dbReference>
<gene>
    <name evidence="3" type="ORF">EVOR1521_LOCUS28513</name>
</gene>
<dbReference type="Pfam" id="PF00850">
    <property type="entry name" value="Hist_deacetyl"/>
    <property type="match status" value="1"/>
</dbReference>
<dbReference type="GO" id="GO:0005737">
    <property type="term" value="C:cytoplasm"/>
    <property type="evidence" value="ECO:0007669"/>
    <property type="project" value="TreeGrafter"/>
</dbReference>
<organism evidence="3 4">
    <name type="scientific">Effrenium voratum</name>
    <dbReference type="NCBI Taxonomy" id="2562239"/>
    <lineage>
        <taxon>Eukaryota</taxon>
        <taxon>Sar</taxon>
        <taxon>Alveolata</taxon>
        <taxon>Dinophyceae</taxon>
        <taxon>Suessiales</taxon>
        <taxon>Symbiodiniaceae</taxon>
        <taxon>Effrenium</taxon>
    </lineage>
</organism>
<dbReference type="InterPro" id="IPR023696">
    <property type="entry name" value="Ureohydrolase_dom_sf"/>
</dbReference>
<dbReference type="PROSITE" id="PS51221">
    <property type="entry name" value="TTL"/>
    <property type="match status" value="1"/>
</dbReference>
<dbReference type="EMBL" id="CAUJNA010003638">
    <property type="protein sequence ID" value="CAJ1406589.1"/>
    <property type="molecule type" value="Genomic_DNA"/>
</dbReference>
<dbReference type="SMART" id="SM00209">
    <property type="entry name" value="TSP1"/>
    <property type="match status" value="3"/>
</dbReference>
<dbReference type="Gene3D" id="3.40.800.20">
    <property type="entry name" value="Histone deacetylase domain"/>
    <property type="match status" value="1"/>
</dbReference>